<reference evidence="1" key="1">
    <citation type="submission" date="2022-09" db="EMBL/GenBank/DDBJ databases">
        <title>Haloadaptaus new haloarchaeum isolated from saline soil.</title>
        <authorList>
            <person name="Duran-Viseras A."/>
            <person name="Sanchez-Porro C."/>
            <person name="Ventosa A."/>
        </authorList>
    </citation>
    <scope>NUCLEOTIDE SEQUENCE</scope>
    <source>
        <strain evidence="1">F3-133</strain>
    </source>
</reference>
<proteinExistence type="predicted"/>
<name>A0A9Q4GII7_9EURY</name>
<accession>A0A9Q4GII7</accession>
<dbReference type="AlphaFoldDB" id="A0A9Q4GII7"/>
<comment type="caution">
    <text evidence="1">The sequence shown here is derived from an EMBL/GenBank/DDBJ whole genome shotgun (WGS) entry which is preliminary data.</text>
</comment>
<evidence type="ECO:0000313" key="1">
    <source>
        <dbReference type="EMBL" id="MCX2818331.1"/>
    </source>
</evidence>
<evidence type="ECO:0000313" key="2">
    <source>
        <dbReference type="Proteomes" id="UP001149411"/>
    </source>
</evidence>
<dbReference type="Proteomes" id="UP001149411">
    <property type="component" value="Unassembled WGS sequence"/>
</dbReference>
<dbReference type="EMBL" id="RKLV01000002">
    <property type="protein sequence ID" value="MCX2818331.1"/>
    <property type="molecule type" value="Genomic_DNA"/>
</dbReference>
<gene>
    <name evidence="1" type="ORF">EGH25_03055</name>
</gene>
<sequence>MRNTDTEAVSAREDVAKLLETDGVNRLGKEAREKTRRMTDDRVYYGSLTPPEDVTQDGYDEVRLSKRDEVPGSAVDLFVGNTKDGFDAYRDVPEPVDVAVVYGDGADGFAKRLGDVRELSAQTDVRCVTLVPDGRTTAFTDLKTVAVTRLFLDVLGVRVGRDGVGDKLAQTSLTYGANDLGFVEEDDGFDPELAAREAGFVPVDRAEAGGYGV</sequence>
<dbReference type="RefSeq" id="WP_266086106.1">
    <property type="nucleotide sequence ID" value="NZ_RKLV01000002.1"/>
</dbReference>
<protein>
    <submittedName>
        <fullName evidence="1">Uncharacterized protein</fullName>
    </submittedName>
</protein>
<organism evidence="1 2">
    <name type="scientific">Halorutilus salinus</name>
    <dbReference type="NCBI Taxonomy" id="2487751"/>
    <lineage>
        <taxon>Archaea</taxon>
        <taxon>Methanobacteriati</taxon>
        <taxon>Methanobacteriota</taxon>
        <taxon>Stenosarchaea group</taxon>
        <taxon>Halobacteria</taxon>
        <taxon>Halorutilales</taxon>
        <taxon>Halorutilaceae</taxon>
        <taxon>Halorutilus</taxon>
    </lineage>
</organism>
<keyword evidence="2" id="KW-1185">Reference proteome</keyword>